<evidence type="ECO:0000313" key="16">
    <source>
        <dbReference type="Proteomes" id="UP000504615"/>
    </source>
</evidence>
<dbReference type="GO" id="GO:0020037">
    <property type="term" value="F:heme binding"/>
    <property type="evidence" value="ECO:0007669"/>
    <property type="project" value="InterPro"/>
</dbReference>
<dbReference type="GO" id="GO:0005789">
    <property type="term" value="C:endoplasmic reticulum membrane"/>
    <property type="evidence" value="ECO:0007669"/>
    <property type="project" value="UniProtKB-SubCell"/>
</dbReference>
<dbReference type="Proteomes" id="UP000504615">
    <property type="component" value="Unplaced"/>
</dbReference>
<feature type="binding site" description="axial binding residue" evidence="14">
    <location>
        <position position="115"/>
    </location>
    <ligand>
        <name>heme</name>
        <dbReference type="ChEBI" id="CHEBI:30413"/>
    </ligand>
    <ligandPart>
        <name>Fe</name>
        <dbReference type="ChEBI" id="CHEBI:18248"/>
    </ligandPart>
</feature>
<gene>
    <name evidence="17" type="primary">LOC105423309</name>
</gene>
<comment type="cofactor">
    <cofactor evidence="1 14">
        <name>heme</name>
        <dbReference type="ChEBI" id="CHEBI:30413"/>
    </cofactor>
</comment>
<evidence type="ECO:0000256" key="13">
    <source>
        <dbReference type="ARBA" id="ARBA00023136"/>
    </source>
</evidence>
<keyword evidence="10 15" id="KW-0560">Oxidoreductase</keyword>
<keyword evidence="9" id="KW-0492">Microsome</keyword>
<dbReference type="PANTHER" id="PTHR24291">
    <property type="entry name" value="CYTOCHROME P450 FAMILY 4"/>
    <property type="match status" value="1"/>
</dbReference>
<comment type="function">
    <text evidence="2">May be involved in the metabolism of insect hormones and in the breakdown of synthetic insecticides.</text>
</comment>
<dbReference type="PANTHER" id="PTHR24291:SF189">
    <property type="entry name" value="CYTOCHROME P450 4C3-RELATED"/>
    <property type="match status" value="1"/>
</dbReference>
<evidence type="ECO:0000256" key="3">
    <source>
        <dbReference type="ARBA" id="ARBA00004174"/>
    </source>
</evidence>
<dbReference type="PRINTS" id="PR00465">
    <property type="entry name" value="EP450IV"/>
</dbReference>
<dbReference type="OrthoDB" id="1470350at2759"/>
<feature type="non-terminal residue" evidence="17">
    <location>
        <position position="1"/>
    </location>
</feature>
<dbReference type="InterPro" id="IPR036396">
    <property type="entry name" value="Cyt_P450_sf"/>
</dbReference>
<evidence type="ECO:0000256" key="4">
    <source>
        <dbReference type="ARBA" id="ARBA00004406"/>
    </source>
</evidence>
<evidence type="ECO:0000256" key="12">
    <source>
        <dbReference type="ARBA" id="ARBA00023033"/>
    </source>
</evidence>
<evidence type="ECO:0000256" key="10">
    <source>
        <dbReference type="ARBA" id="ARBA00023002"/>
    </source>
</evidence>
<dbReference type="GeneID" id="105423309"/>
<keyword evidence="16" id="KW-1185">Reference proteome</keyword>
<protein>
    <submittedName>
        <fullName evidence="17">Cytochrome P450 4C1-like</fullName>
    </submittedName>
</protein>
<comment type="subcellular location">
    <subcellularLocation>
        <location evidence="4">Endoplasmic reticulum membrane</location>
        <topology evidence="4">Peripheral membrane protein</topology>
    </subcellularLocation>
    <subcellularLocation>
        <location evidence="3">Microsome membrane</location>
        <topology evidence="3">Peripheral membrane protein</topology>
    </subcellularLocation>
</comment>
<evidence type="ECO:0000256" key="5">
    <source>
        <dbReference type="ARBA" id="ARBA00010617"/>
    </source>
</evidence>
<evidence type="ECO:0000256" key="7">
    <source>
        <dbReference type="ARBA" id="ARBA00022723"/>
    </source>
</evidence>
<dbReference type="InterPro" id="IPR017972">
    <property type="entry name" value="Cyt_P450_CS"/>
</dbReference>
<sequence length="177" mass="20716">DRAREEVNTVMHESGGKLTIQSLQKLSYLERCIKETLRLYPVAHFISRVTSEDVKLQTYLVPAGTFVYISIHGAHRDPNYWSNPEVFDPDRFLPEKTQNRHPYSYLPFGAGPRNCIGQRFARLEMKCMIASLIYNFYLEPMEYLKDIQLNTDILIRSAYPLRLKFVPIVKKHTNFNT</sequence>
<keyword evidence="6 14" id="KW-0349">Heme</keyword>
<dbReference type="RefSeq" id="XP_011631320.1">
    <property type="nucleotide sequence ID" value="XM_011633018.1"/>
</dbReference>
<dbReference type="GO" id="GO:0004497">
    <property type="term" value="F:monooxygenase activity"/>
    <property type="evidence" value="ECO:0007669"/>
    <property type="project" value="UniProtKB-KW"/>
</dbReference>
<keyword evidence="11 14" id="KW-0408">Iron</keyword>
<dbReference type="KEGG" id="pbar:105423309"/>
<organism evidence="16 17">
    <name type="scientific">Pogonomyrmex barbatus</name>
    <name type="common">red harvester ant</name>
    <dbReference type="NCBI Taxonomy" id="144034"/>
    <lineage>
        <taxon>Eukaryota</taxon>
        <taxon>Metazoa</taxon>
        <taxon>Ecdysozoa</taxon>
        <taxon>Arthropoda</taxon>
        <taxon>Hexapoda</taxon>
        <taxon>Insecta</taxon>
        <taxon>Pterygota</taxon>
        <taxon>Neoptera</taxon>
        <taxon>Endopterygota</taxon>
        <taxon>Hymenoptera</taxon>
        <taxon>Apocrita</taxon>
        <taxon>Aculeata</taxon>
        <taxon>Formicoidea</taxon>
        <taxon>Formicidae</taxon>
        <taxon>Myrmicinae</taxon>
        <taxon>Pogonomyrmex</taxon>
    </lineage>
</organism>
<proteinExistence type="inferred from homology"/>
<evidence type="ECO:0000256" key="11">
    <source>
        <dbReference type="ARBA" id="ARBA00023004"/>
    </source>
</evidence>
<dbReference type="Gene3D" id="1.10.630.10">
    <property type="entry name" value="Cytochrome P450"/>
    <property type="match status" value="1"/>
</dbReference>
<keyword evidence="8" id="KW-0256">Endoplasmic reticulum</keyword>
<dbReference type="PRINTS" id="PR00385">
    <property type="entry name" value="P450"/>
</dbReference>
<evidence type="ECO:0000256" key="14">
    <source>
        <dbReference type="PIRSR" id="PIRSR602403-1"/>
    </source>
</evidence>
<dbReference type="Pfam" id="PF00067">
    <property type="entry name" value="p450"/>
    <property type="match status" value="1"/>
</dbReference>
<evidence type="ECO:0000256" key="6">
    <source>
        <dbReference type="ARBA" id="ARBA00022617"/>
    </source>
</evidence>
<evidence type="ECO:0000256" key="2">
    <source>
        <dbReference type="ARBA" id="ARBA00003690"/>
    </source>
</evidence>
<keyword evidence="7 14" id="KW-0479">Metal-binding</keyword>
<keyword evidence="13" id="KW-0472">Membrane</keyword>
<dbReference type="AlphaFoldDB" id="A0A6I9VR57"/>
<name>A0A6I9VR57_9HYME</name>
<dbReference type="InterPro" id="IPR050196">
    <property type="entry name" value="Cytochrome_P450_Monoox"/>
</dbReference>
<dbReference type="InterPro" id="IPR001128">
    <property type="entry name" value="Cyt_P450"/>
</dbReference>
<accession>A0A6I9VR57</accession>
<evidence type="ECO:0000256" key="8">
    <source>
        <dbReference type="ARBA" id="ARBA00022824"/>
    </source>
</evidence>
<evidence type="ECO:0000256" key="15">
    <source>
        <dbReference type="RuleBase" id="RU000461"/>
    </source>
</evidence>
<dbReference type="GO" id="GO:0005506">
    <property type="term" value="F:iron ion binding"/>
    <property type="evidence" value="ECO:0007669"/>
    <property type="project" value="InterPro"/>
</dbReference>
<evidence type="ECO:0000256" key="9">
    <source>
        <dbReference type="ARBA" id="ARBA00022848"/>
    </source>
</evidence>
<comment type="similarity">
    <text evidence="5 15">Belongs to the cytochrome P450 family.</text>
</comment>
<dbReference type="PROSITE" id="PS00086">
    <property type="entry name" value="CYTOCHROME_P450"/>
    <property type="match status" value="1"/>
</dbReference>
<keyword evidence="12 15" id="KW-0503">Monooxygenase</keyword>
<dbReference type="InterPro" id="IPR002403">
    <property type="entry name" value="Cyt_P450_E_grp-IV"/>
</dbReference>
<evidence type="ECO:0000313" key="17">
    <source>
        <dbReference type="RefSeq" id="XP_011631320.1"/>
    </source>
</evidence>
<dbReference type="GO" id="GO:0016705">
    <property type="term" value="F:oxidoreductase activity, acting on paired donors, with incorporation or reduction of molecular oxygen"/>
    <property type="evidence" value="ECO:0007669"/>
    <property type="project" value="InterPro"/>
</dbReference>
<dbReference type="SUPFAM" id="SSF48264">
    <property type="entry name" value="Cytochrome P450"/>
    <property type="match status" value="1"/>
</dbReference>
<evidence type="ECO:0000256" key="1">
    <source>
        <dbReference type="ARBA" id="ARBA00001971"/>
    </source>
</evidence>
<reference evidence="17" key="1">
    <citation type="submission" date="2025-08" db="UniProtKB">
        <authorList>
            <consortium name="RefSeq"/>
        </authorList>
    </citation>
    <scope>IDENTIFICATION</scope>
</reference>